<dbReference type="Pfam" id="PF13480">
    <property type="entry name" value="Acetyltransf_6"/>
    <property type="match status" value="1"/>
</dbReference>
<keyword evidence="2" id="KW-0808">Transferase</keyword>
<keyword evidence="3" id="KW-1185">Reference proteome</keyword>
<dbReference type="RefSeq" id="WP_377532443.1">
    <property type="nucleotide sequence ID" value="NZ_JBHTLD010000310.1"/>
</dbReference>
<organism evidence="2 3">
    <name type="scientific">Pontibacter rugosus</name>
    <dbReference type="NCBI Taxonomy" id="1745966"/>
    <lineage>
        <taxon>Bacteria</taxon>
        <taxon>Pseudomonadati</taxon>
        <taxon>Bacteroidota</taxon>
        <taxon>Cytophagia</taxon>
        <taxon>Cytophagales</taxon>
        <taxon>Hymenobacteraceae</taxon>
        <taxon>Pontibacter</taxon>
    </lineage>
</organism>
<dbReference type="PANTHER" id="PTHR36174:SF1">
    <property type="entry name" value="LIPID II:GLYCINE GLYCYLTRANSFERASE"/>
    <property type="match status" value="1"/>
</dbReference>
<proteinExistence type="predicted"/>
<dbReference type="EMBL" id="JBHTLD010000310">
    <property type="protein sequence ID" value="MFD1188584.1"/>
    <property type="molecule type" value="Genomic_DNA"/>
</dbReference>
<reference evidence="3" key="1">
    <citation type="journal article" date="2019" name="Int. J. Syst. Evol. Microbiol.">
        <title>The Global Catalogue of Microorganisms (GCM) 10K type strain sequencing project: providing services to taxonomists for standard genome sequencing and annotation.</title>
        <authorList>
            <consortium name="The Broad Institute Genomics Platform"/>
            <consortium name="The Broad Institute Genome Sequencing Center for Infectious Disease"/>
            <person name="Wu L."/>
            <person name="Ma J."/>
        </authorList>
    </citation>
    <scope>NUCLEOTIDE SEQUENCE [LARGE SCALE GENOMIC DNA]</scope>
    <source>
        <strain evidence="3">JCM 31319</strain>
    </source>
</reference>
<protein>
    <submittedName>
        <fullName evidence="2">GNAT family N-acetyltransferase</fullName>
        <ecNumber evidence="2">2.3.1.-</ecNumber>
    </submittedName>
</protein>
<name>A0ABW3SUH3_9BACT</name>
<dbReference type="GO" id="GO:0016746">
    <property type="term" value="F:acyltransferase activity"/>
    <property type="evidence" value="ECO:0007669"/>
    <property type="project" value="UniProtKB-KW"/>
</dbReference>
<dbReference type="EC" id="2.3.1.-" evidence="2"/>
<dbReference type="Gene3D" id="3.40.630.30">
    <property type="match status" value="1"/>
</dbReference>
<dbReference type="InterPro" id="IPR016181">
    <property type="entry name" value="Acyl_CoA_acyltransferase"/>
</dbReference>
<evidence type="ECO:0000313" key="3">
    <source>
        <dbReference type="Proteomes" id="UP001597094"/>
    </source>
</evidence>
<accession>A0ABW3SUH3</accession>
<gene>
    <name evidence="2" type="ORF">ACFQ2O_20420</name>
</gene>
<dbReference type="Proteomes" id="UP001597094">
    <property type="component" value="Unassembled WGS sequence"/>
</dbReference>
<keyword evidence="2" id="KW-0012">Acyltransferase</keyword>
<dbReference type="PANTHER" id="PTHR36174">
    <property type="entry name" value="LIPID II:GLYCINE GLYCYLTRANSFERASE"/>
    <property type="match status" value="1"/>
</dbReference>
<dbReference type="InterPro" id="IPR038740">
    <property type="entry name" value="BioF2-like_GNAT_dom"/>
</dbReference>
<evidence type="ECO:0000313" key="2">
    <source>
        <dbReference type="EMBL" id="MFD1188584.1"/>
    </source>
</evidence>
<evidence type="ECO:0000259" key="1">
    <source>
        <dbReference type="Pfam" id="PF13480"/>
    </source>
</evidence>
<feature type="domain" description="BioF2-like acetyltransferase" evidence="1">
    <location>
        <begin position="156"/>
        <end position="269"/>
    </location>
</feature>
<comment type="caution">
    <text evidence="2">The sequence shown here is derived from an EMBL/GenBank/DDBJ whole genome shotgun (WGS) entry which is preliminary data.</text>
</comment>
<sequence length="326" mass="38019">MAHLLQHKQIDKAAWDACIEASVQGQVYALSWYLDVVSKDWQALVEQVDGKYVAVMPLPVRYKYGYSYLQQPLFCQQLGIYSRNKLTTEQITTFLDLVQKQYRYTSGYTFNTANSGPLQAIVQPDSYRLLYTHYLPLNPPYEQIWKGYTRDRKYNLNKARRERIRVVQSNDIEPLVQLFKQNVAQKIYGGVADEAYQMLRQLFTALVEKGTSELLYTVSEDGDITAGGLFIFFRGYIIYIFNAANAVGRKQNGRTLLIDDIIQRNAETKQVFDFESPMVESIASFYQSFGSQPMPYYEWHYNQLPLPARLFKNIRKQLLLFFIKQK</sequence>
<dbReference type="InterPro" id="IPR050644">
    <property type="entry name" value="PG_Glycine_Bridge_Synth"/>
</dbReference>
<dbReference type="SUPFAM" id="SSF55729">
    <property type="entry name" value="Acyl-CoA N-acyltransferases (Nat)"/>
    <property type="match status" value="1"/>
</dbReference>